<evidence type="ECO:0000256" key="2">
    <source>
        <dbReference type="ARBA" id="ARBA00023015"/>
    </source>
</evidence>
<dbReference type="Pfam" id="PF00440">
    <property type="entry name" value="TetR_N"/>
    <property type="match status" value="1"/>
</dbReference>
<feature type="DNA-binding region" description="H-T-H motif" evidence="5">
    <location>
        <begin position="25"/>
        <end position="44"/>
    </location>
</feature>
<dbReference type="AlphaFoldDB" id="A0A4Q2KZ05"/>
<dbReference type="PANTHER" id="PTHR30055:SF234">
    <property type="entry name" value="HTH-TYPE TRANSCRIPTIONAL REGULATOR BETI"/>
    <property type="match status" value="1"/>
</dbReference>
<dbReference type="PRINTS" id="PR00455">
    <property type="entry name" value="HTHTETR"/>
</dbReference>
<dbReference type="Gene3D" id="1.10.357.10">
    <property type="entry name" value="Tetracycline Repressor, domain 2"/>
    <property type="match status" value="1"/>
</dbReference>
<keyword evidence="1" id="KW-0678">Repressor</keyword>
<dbReference type="SUPFAM" id="SSF48498">
    <property type="entry name" value="Tetracyclin repressor-like, C-terminal domain"/>
    <property type="match status" value="1"/>
</dbReference>
<evidence type="ECO:0000313" key="8">
    <source>
        <dbReference type="Proteomes" id="UP000293865"/>
    </source>
</evidence>
<evidence type="ECO:0000256" key="4">
    <source>
        <dbReference type="ARBA" id="ARBA00023163"/>
    </source>
</evidence>
<reference evidence="7 8" key="1">
    <citation type="submission" date="2019-01" db="EMBL/GenBank/DDBJ databases">
        <title>Agromyces.</title>
        <authorList>
            <person name="Li J."/>
        </authorList>
    </citation>
    <scope>NUCLEOTIDE SEQUENCE [LARGE SCALE GENOMIC DNA]</scope>
    <source>
        <strain evidence="7 8">DSM 15934</strain>
    </source>
</reference>
<dbReference type="Proteomes" id="UP000293865">
    <property type="component" value="Unassembled WGS sequence"/>
</dbReference>
<evidence type="ECO:0000256" key="5">
    <source>
        <dbReference type="PROSITE-ProRule" id="PRU00335"/>
    </source>
</evidence>
<dbReference type="EMBL" id="SDPN01000016">
    <property type="protein sequence ID" value="RXZ70257.1"/>
    <property type="molecule type" value="Genomic_DNA"/>
</dbReference>
<dbReference type="InterPro" id="IPR001647">
    <property type="entry name" value="HTH_TetR"/>
</dbReference>
<evidence type="ECO:0000256" key="3">
    <source>
        <dbReference type="ARBA" id="ARBA00023125"/>
    </source>
</evidence>
<dbReference type="PANTHER" id="PTHR30055">
    <property type="entry name" value="HTH-TYPE TRANSCRIPTIONAL REGULATOR RUTR"/>
    <property type="match status" value="1"/>
</dbReference>
<evidence type="ECO:0000256" key="1">
    <source>
        <dbReference type="ARBA" id="ARBA00022491"/>
    </source>
</evidence>
<gene>
    <name evidence="7" type="ORF">ESP51_10195</name>
</gene>
<dbReference type="OrthoDB" id="7505659at2"/>
<keyword evidence="4" id="KW-0804">Transcription</keyword>
<dbReference type="PROSITE" id="PS50977">
    <property type="entry name" value="HTH_TETR_2"/>
    <property type="match status" value="1"/>
</dbReference>
<keyword evidence="3 5" id="KW-0238">DNA-binding</keyword>
<feature type="domain" description="HTH tetR-type" evidence="6">
    <location>
        <begin position="2"/>
        <end position="62"/>
    </location>
</feature>
<dbReference type="GO" id="GO:0003700">
    <property type="term" value="F:DNA-binding transcription factor activity"/>
    <property type="evidence" value="ECO:0007669"/>
    <property type="project" value="TreeGrafter"/>
</dbReference>
<dbReference type="InterPro" id="IPR050109">
    <property type="entry name" value="HTH-type_TetR-like_transc_reg"/>
</dbReference>
<organism evidence="7 8">
    <name type="scientific">Agromyces albus</name>
    <dbReference type="NCBI Taxonomy" id="205332"/>
    <lineage>
        <taxon>Bacteria</taxon>
        <taxon>Bacillati</taxon>
        <taxon>Actinomycetota</taxon>
        <taxon>Actinomycetes</taxon>
        <taxon>Micrococcales</taxon>
        <taxon>Microbacteriaceae</taxon>
        <taxon>Agromyces</taxon>
    </lineage>
</organism>
<proteinExistence type="predicted"/>
<dbReference type="InterPro" id="IPR036271">
    <property type="entry name" value="Tet_transcr_reg_TetR-rel_C_sf"/>
</dbReference>
<comment type="caution">
    <text evidence="7">The sequence shown here is derived from an EMBL/GenBank/DDBJ whole genome shotgun (WGS) entry which is preliminary data.</text>
</comment>
<evidence type="ECO:0000259" key="6">
    <source>
        <dbReference type="PROSITE" id="PS50977"/>
    </source>
</evidence>
<name>A0A4Q2KZ05_9MICO</name>
<evidence type="ECO:0000313" key="7">
    <source>
        <dbReference type="EMBL" id="RXZ70257.1"/>
    </source>
</evidence>
<keyword evidence="8" id="KW-1185">Reference proteome</keyword>
<dbReference type="InterPro" id="IPR009057">
    <property type="entry name" value="Homeodomain-like_sf"/>
</dbReference>
<keyword evidence="2" id="KW-0805">Transcription regulation</keyword>
<dbReference type="Pfam" id="PF13977">
    <property type="entry name" value="TetR_C_6"/>
    <property type="match status" value="1"/>
</dbReference>
<dbReference type="SUPFAM" id="SSF46689">
    <property type="entry name" value="Homeodomain-like"/>
    <property type="match status" value="1"/>
</dbReference>
<dbReference type="InterPro" id="IPR039538">
    <property type="entry name" value="BetI_C"/>
</dbReference>
<sequence>MAAAEDRILDAAETVFSSKGYLGGALNDVAVAAGYTRAGLLHYFPNKEALLLALLERRDVRLHIWELVVPGMSLADLCDVIENRMAELKSIRMLIQLGHIVTAEATSPDHPAYEWVHQRERELRTRITDAVRLSQERGEVDRDWDPEVAAAVVLGSFEGLETQWLLDDGVDLDAGVAFIRALLLPARR</sequence>
<protein>
    <submittedName>
        <fullName evidence="7">TetR/AcrR family transcriptional regulator</fullName>
    </submittedName>
</protein>
<dbReference type="RefSeq" id="WP_129520797.1">
    <property type="nucleotide sequence ID" value="NZ_SDPN01000016.1"/>
</dbReference>
<dbReference type="GO" id="GO:0000976">
    <property type="term" value="F:transcription cis-regulatory region binding"/>
    <property type="evidence" value="ECO:0007669"/>
    <property type="project" value="TreeGrafter"/>
</dbReference>
<accession>A0A4Q2KZ05</accession>